<name>A0A0R2UDJ3_9GAMM</name>
<dbReference type="Proteomes" id="UP000051027">
    <property type="component" value="Unassembled WGS sequence"/>
</dbReference>
<reference evidence="10 11" key="1">
    <citation type="submission" date="2015-10" db="EMBL/GenBank/DDBJ databases">
        <title>Metagenome-Assembled Genomes uncover a global brackish microbiome.</title>
        <authorList>
            <person name="Hugerth L.W."/>
            <person name="Larsson J."/>
            <person name="Alneberg J."/>
            <person name="Lindh M.V."/>
            <person name="Legrand C."/>
            <person name="Pinhassi J."/>
            <person name="Andersson A.F."/>
        </authorList>
    </citation>
    <scope>NUCLEOTIDE SEQUENCE [LARGE SCALE GENOMIC DNA]</scope>
    <source>
        <strain evidence="10">BACL1 MAG-120820-bin45</strain>
    </source>
</reference>
<dbReference type="NCBIfam" id="TIGR01982">
    <property type="entry name" value="UbiB"/>
    <property type="match status" value="1"/>
</dbReference>
<keyword evidence="8" id="KW-0472">Membrane</keyword>
<evidence type="ECO:0000256" key="6">
    <source>
        <dbReference type="ARBA" id="ARBA00022692"/>
    </source>
</evidence>
<comment type="similarity">
    <text evidence="2">Belongs to the protein kinase superfamily. ADCK protein kinase family.</text>
</comment>
<keyword evidence="4" id="KW-0997">Cell inner membrane</keyword>
<sequence>MNFFVSVFDILNIFIKMMWFGVINIPIENSSSRFIRVLGFLNPFYMLNRSAPPGQRITNFLQSLGPMFIKFGQLLSTRSDVVPADMIGFLNTLTDQCAPFPAKEAKKMIERSLGIHLEDVFKNFEEVPMAAASLAQVHRAQLINSSEHVVIKVLRPGIHRKVQRNIGVMKIVGLAINLFYWESHRLKLNEVIRDYERTIKQELDLKVEAANTSATRKNFADSELLYIPKIFWDHTSVDVLTLEEIDGLACTDIESMDKLGIDRKKLAENGVRIFLDQVFRDNFFHADMHPGNIFVSKKNVEIPSYIAIDCAIVGSLTQEDQYNLARMLQATLKQNYSKLAKLFIGAGWVKSNTQQSILEQTLRATCEPIFARPLSEIEFGKLLLYLFDSTRQFGLSIQPSLILLQKTLIHIEGMGRKIYAELDFWGLAEPYIDSWIMNQYSPTKLKEFLEQNKYELLDRATGLPNEVFDLLDNIKFLAQDSKKHSDMVNEMQVSLQKQRKWQNLTIITLTGIIMMLLINKL</sequence>
<dbReference type="InterPro" id="IPR010232">
    <property type="entry name" value="UbiB"/>
</dbReference>
<dbReference type="InterPro" id="IPR011009">
    <property type="entry name" value="Kinase-like_dom_sf"/>
</dbReference>
<keyword evidence="6" id="KW-0812">Transmembrane</keyword>
<evidence type="ECO:0000256" key="2">
    <source>
        <dbReference type="ARBA" id="ARBA00009670"/>
    </source>
</evidence>
<evidence type="ECO:0000313" key="10">
    <source>
        <dbReference type="EMBL" id="KRO95264.1"/>
    </source>
</evidence>
<keyword evidence="7" id="KW-1133">Transmembrane helix</keyword>
<evidence type="ECO:0000256" key="8">
    <source>
        <dbReference type="ARBA" id="ARBA00023136"/>
    </source>
</evidence>
<feature type="domain" description="ABC1 atypical kinase-like" evidence="9">
    <location>
        <begin position="93"/>
        <end position="342"/>
    </location>
</feature>
<dbReference type="PANTHER" id="PTHR10566">
    <property type="entry name" value="CHAPERONE-ACTIVITY OF BC1 COMPLEX CABC1 -RELATED"/>
    <property type="match status" value="1"/>
</dbReference>
<evidence type="ECO:0000256" key="3">
    <source>
        <dbReference type="ARBA" id="ARBA00022475"/>
    </source>
</evidence>
<evidence type="ECO:0000259" key="9">
    <source>
        <dbReference type="Pfam" id="PF03109"/>
    </source>
</evidence>
<dbReference type="InterPro" id="IPR004147">
    <property type="entry name" value="ABC1_dom"/>
</dbReference>
<dbReference type="PANTHER" id="PTHR10566:SF113">
    <property type="entry name" value="PROTEIN ACTIVITY OF BC1 COMPLEX KINASE 7, CHLOROPLASTIC"/>
    <property type="match status" value="1"/>
</dbReference>
<evidence type="ECO:0000256" key="7">
    <source>
        <dbReference type="ARBA" id="ARBA00022989"/>
    </source>
</evidence>
<proteinExistence type="inferred from homology"/>
<dbReference type="GO" id="GO:0006744">
    <property type="term" value="P:ubiquinone biosynthetic process"/>
    <property type="evidence" value="ECO:0007669"/>
    <property type="project" value="UniProtKB-UniPathway"/>
</dbReference>
<evidence type="ECO:0000256" key="1">
    <source>
        <dbReference type="ARBA" id="ARBA00005020"/>
    </source>
</evidence>
<comment type="caution">
    <text evidence="10">The sequence shown here is derived from an EMBL/GenBank/DDBJ whole genome shotgun (WGS) entry which is preliminary data.</text>
</comment>
<evidence type="ECO:0000313" key="11">
    <source>
        <dbReference type="Proteomes" id="UP000051027"/>
    </source>
</evidence>
<evidence type="ECO:0000256" key="4">
    <source>
        <dbReference type="ARBA" id="ARBA00022519"/>
    </source>
</evidence>
<organism evidence="10 11">
    <name type="scientific">SAR86 cluster bacterium BACL1 MAG-120820-bin45</name>
    <dbReference type="NCBI Taxonomy" id="1655612"/>
    <lineage>
        <taxon>Bacteria</taxon>
        <taxon>Pseudomonadati</taxon>
        <taxon>Pseudomonadota</taxon>
        <taxon>Gammaproteobacteria</taxon>
        <taxon>SAR86 cluster</taxon>
    </lineage>
</organism>
<protein>
    <submittedName>
        <fullName evidence="10">2-polyprenylphenol hydroxylase</fullName>
    </submittedName>
</protein>
<dbReference type="InterPro" id="IPR050154">
    <property type="entry name" value="UbiB_kinase"/>
</dbReference>
<dbReference type="AlphaFoldDB" id="A0A0R2UDJ3"/>
<comment type="pathway">
    <text evidence="1">Cofactor biosynthesis; ubiquinone biosynthesis [regulation].</text>
</comment>
<gene>
    <name evidence="10" type="ORF">ABS10_07610</name>
</gene>
<keyword evidence="3" id="KW-1003">Cell membrane</keyword>
<dbReference type="SUPFAM" id="SSF56112">
    <property type="entry name" value="Protein kinase-like (PK-like)"/>
    <property type="match status" value="1"/>
</dbReference>
<dbReference type="UniPathway" id="UPA00232"/>
<accession>A0A0R2UDJ3</accession>
<dbReference type="Pfam" id="PF03109">
    <property type="entry name" value="ABC1"/>
    <property type="match status" value="1"/>
</dbReference>
<keyword evidence="5" id="KW-0831">Ubiquinone biosynthesis</keyword>
<dbReference type="EMBL" id="LICS01000040">
    <property type="protein sequence ID" value="KRO95264.1"/>
    <property type="molecule type" value="Genomic_DNA"/>
</dbReference>
<evidence type="ECO:0000256" key="5">
    <source>
        <dbReference type="ARBA" id="ARBA00022688"/>
    </source>
</evidence>
<dbReference type="STRING" id="1655612.ABS10_07610"/>